<keyword evidence="4" id="KW-1185">Reference proteome</keyword>
<evidence type="ECO:0000256" key="1">
    <source>
        <dbReference type="SAM" id="SignalP"/>
    </source>
</evidence>
<keyword evidence="1" id="KW-0732">Signal</keyword>
<gene>
    <name evidence="3" type="ORF">HDU87_000254</name>
</gene>
<dbReference type="AlphaFoldDB" id="A0AAD5TWU7"/>
<dbReference type="Proteomes" id="UP001212152">
    <property type="component" value="Unassembled WGS sequence"/>
</dbReference>
<sequence length="603" mass="65029">MRPAASLSTALTALAAFAVSLPYASAFDTGPHNDMTRNAMELFGYSVSAGKLAAIGNWFTDFYAFSPNLPKTKITPAHISQLEMMHCNNLYSIVYGANYIAQHVVNSRAAIQDAIQKKDVLAYLAILGTSMHTYQDFYAHSNWAELHLRKDCSCYMRTPQTMFSLLTGAGGDVTKLVDQNPALTGWGTYEWLGRDYPNFNVEGGTNIHGDYCNGINHDSYIRPLWEETNAYAFASSMEWLYNVESWAVAVDPTNSTLNLARSWAPDANSAGALDENFLSTFEVSYSATQAIFGESNGHWKGSGSGSLATFAASVLSLVMTSTPFTDLYLRATDPVYAKIVSPQPYDYLTTSVNAAGEVVPNVPVINAALQSFVPFSAMPAQYSTDLTAVVVRTTRFTVSAAKNGRFSNADPWATVTIGGFEIKEAPLRNQKDFRPYWTSVKWVSKTSAPIDINYHLIDAATTSSFEQDIPVTAAPDSNGQLAISFDVQSRTVTAFNVTTGVYNNYTTTFKSVSTDGSSVELYLDTRPLVCANSTNSSISSIGQTYIFACENTAYGELGVFGGCDGSRFAAVQPDSTDAGIAGAQPRVAAGLAAAVVVLIALAM</sequence>
<feature type="domain" description="VWA7 N-terminal" evidence="2">
    <location>
        <begin position="103"/>
        <end position="147"/>
    </location>
</feature>
<name>A0AAD5TWU7_9FUNG</name>
<feature type="chain" id="PRO_5042132244" description="VWA7 N-terminal domain-containing protein" evidence="1">
    <location>
        <begin position="27"/>
        <end position="603"/>
    </location>
</feature>
<dbReference type="EMBL" id="JADGJQ010000001">
    <property type="protein sequence ID" value="KAJ3185630.1"/>
    <property type="molecule type" value="Genomic_DNA"/>
</dbReference>
<dbReference type="InterPro" id="IPR056862">
    <property type="entry name" value="VWA7_N"/>
</dbReference>
<evidence type="ECO:0000313" key="4">
    <source>
        <dbReference type="Proteomes" id="UP001212152"/>
    </source>
</evidence>
<evidence type="ECO:0000259" key="2">
    <source>
        <dbReference type="Pfam" id="PF25107"/>
    </source>
</evidence>
<accession>A0AAD5TWU7</accession>
<evidence type="ECO:0000313" key="3">
    <source>
        <dbReference type="EMBL" id="KAJ3185630.1"/>
    </source>
</evidence>
<protein>
    <recommendedName>
        <fullName evidence="2">VWA7 N-terminal domain-containing protein</fullName>
    </recommendedName>
</protein>
<dbReference type="Pfam" id="PF25107">
    <property type="entry name" value="VWA7_N"/>
    <property type="match status" value="1"/>
</dbReference>
<proteinExistence type="predicted"/>
<organism evidence="3 4">
    <name type="scientific">Geranomyces variabilis</name>
    <dbReference type="NCBI Taxonomy" id="109894"/>
    <lineage>
        <taxon>Eukaryota</taxon>
        <taxon>Fungi</taxon>
        <taxon>Fungi incertae sedis</taxon>
        <taxon>Chytridiomycota</taxon>
        <taxon>Chytridiomycota incertae sedis</taxon>
        <taxon>Chytridiomycetes</taxon>
        <taxon>Spizellomycetales</taxon>
        <taxon>Powellomycetaceae</taxon>
        <taxon>Geranomyces</taxon>
    </lineage>
</organism>
<reference evidence="3" key="1">
    <citation type="submission" date="2020-05" db="EMBL/GenBank/DDBJ databases">
        <title>Phylogenomic resolution of chytrid fungi.</title>
        <authorList>
            <person name="Stajich J.E."/>
            <person name="Amses K."/>
            <person name="Simmons R."/>
            <person name="Seto K."/>
            <person name="Myers J."/>
            <person name="Bonds A."/>
            <person name="Quandt C.A."/>
            <person name="Barry K."/>
            <person name="Liu P."/>
            <person name="Grigoriev I."/>
            <person name="Longcore J.E."/>
            <person name="James T.Y."/>
        </authorList>
    </citation>
    <scope>NUCLEOTIDE SEQUENCE</scope>
    <source>
        <strain evidence="3">JEL0379</strain>
    </source>
</reference>
<comment type="caution">
    <text evidence="3">The sequence shown here is derived from an EMBL/GenBank/DDBJ whole genome shotgun (WGS) entry which is preliminary data.</text>
</comment>
<feature type="signal peptide" evidence="1">
    <location>
        <begin position="1"/>
        <end position="26"/>
    </location>
</feature>